<organism evidence="6 8">
    <name type="scientific">Rotaria magnacalcarata</name>
    <dbReference type="NCBI Taxonomy" id="392030"/>
    <lineage>
        <taxon>Eukaryota</taxon>
        <taxon>Metazoa</taxon>
        <taxon>Spiralia</taxon>
        <taxon>Gnathifera</taxon>
        <taxon>Rotifera</taxon>
        <taxon>Eurotatoria</taxon>
        <taxon>Bdelloidea</taxon>
        <taxon>Philodinida</taxon>
        <taxon>Philodinidae</taxon>
        <taxon>Rotaria</taxon>
    </lineage>
</organism>
<evidence type="ECO:0000259" key="5">
    <source>
        <dbReference type="SMART" id="SM01332"/>
    </source>
</evidence>
<dbReference type="Pfam" id="PF00134">
    <property type="entry name" value="Cyclin_N"/>
    <property type="match status" value="1"/>
</dbReference>
<dbReference type="InterPro" id="IPR004367">
    <property type="entry name" value="Cyclin_C-dom"/>
</dbReference>
<feature type="region of interest" description="Disordered" evidence="3">
    <location>
        <begin position="1"/>
        <end position="121"/>
    </location>
</feature>
<dbReference type="InterPro" id="IPR013763">
    <property type="entry name" value="Cyclin-like_dom"/>
</dbReference>
<feature type="domain" description="Cyclin-like" evidence="4">
    <location>
        <begin position="320"/>
        <end position="407"/>
    </location>
</feature>
<dbReference type="Pfam" id="PF02984">
    <property type="entry name" value="Cyclin_C"/>
    <property type="match status" value="1"/>
</dbReference>
<evidence type="ECO:0000313" key="6">
    <source>
        <dbReference type="EMBL" id="CAF2154900.1"/>
    </source>
</evidence>
<evidence type="ECO:0000256" key="2">
    <source>
        <dbReference type="RuleBase" id="RU000383"/>
    </source>
</evidence>
<comment type="caution">
    <text evidence="6">The sequence shown here is derived from an EMBL/GenBank/DDBJ whole genome shotgun (WGS) entry which is preliminary data.</text>
</comment>
<evidence type="ECO:0000313" key="8">
    <source>
        <dbReference type="Proteomes" id="UP000663824"/>
    </source>
</evidence>
<evidence type="ECO:0000259" key="4">
    <source>
        <dbReference type="SMART" id="SM00385"/>
    </source>
</evidence>
<feature type="compositionally biased region" description="Polar residues" evidence="3">
    <location>
        <begin position="12"/>
        <end position="24"/>
    </location>
</feature>
<evidence type="ECO:0000313" key="7">
    <source>
        <dbReference type="EMBL" id="CAF4205849.1"/>
    </source>
</evidence>
<dbReference type="SMART" id="SM01332">
    <property type="entry name" value="Cyclin_C"/>
    <property type="match status" value="1"/>
</dbReference>
<dbReference type="PANTHER" id="PTHR10177">
    <property type="entry name" value="CYCLINS"/>
    <property type="match status" value="1"/>
</dbReference>
<dbReference type="GO" id="GO:0051301">
    <property type="term" value="P:cell division"/>
    <property type="evidence" value="ECO:0007669"/>
    <property type="project" value="UniProtKB-KW"/>
</dbReference>
<proteinExistence type="inferred from homology"/>
<dbReference type="SMART" id="SM00385">
    <property type="entry name" value="CYCLIN"/>
    <property type="match status" value="2"/>
</dbReference>
<protein>
    <recommendedName>
        <fullName evidence="9">Cyclin N-terminal domain-containing protein</fullName>
    </recommendedName>
</protein>
<keyword evidence="1 2" id="KW-0195">Cyclin</keyword>
<sequence length="554" mass="63935">MMKLRRRPFSVYNASPDSNTQRSVPDQPLRKRQRKASIQSISENDENNSEIENHSLLYTSNDTDDDDYSNGIQTRSITFAKRKHDEMSNYESEQEDEDKDEVINESQSDDEEEERVIKQSNTRMVTRQMSLVMNNQTKSKSNVTVQPFVHHTEDTMSENRDHPPSTRLRSKRLNNEQHNIDNGAQFFIRITPIDDDDTSQPAAFSAIRKEICFYYTTPVRPDNADIDYEQLVNRTRIKPASMDQCNQGQLLPDESIDNGNNTRLHELIPYLLQLEKSLIPVLPIIKQKKKLTKGGTVVYQRRFQILLDYSYGPQRCSQISELIRLHLRSRLVLNTLFLTVNLFDRAILTGQLPRECYSDGNPHLLLTCLLIAGKFEEVEWPSISSLIANREPLKASDIKSLEIVVLQALSFDIGLTVLDFVYRYCEISPMDKSNDDLRLLFFILQLLLIDPHTFIAHKSSYIAACSYALVRHLKQYEVTWPRRLARSTGYDPVEIAYGVTKVAAQCLHALSSTEHQETIHRDLMYKYAKGPAVQLMKYEQVLNDIIQPALDEIQ</sequence>
<dbReference type="GO" id="GO:0016538">
    <property type="term" value="F:cyclin-dependent protein serine/threonine kinase regulator activity"/>
    <property type="evidence" value="ECO:0007669"/>
    <property type="project" value="InterPro"/>
</dbReference>
<comment type="similarity">
    <text evidence="2">Belongs to the cyclin family.</text>
</comment>
<dbReference type="AlphaFoldDB" id="A0A816YBZ8"/>
<dbReference type="EMBL" id="CAJNRE010017438">
    <property type="protein sequence ID" value="CAF2154900.1"/>
    <property type="molecule type" value="Genomic_DNA"/>
</dbReference>
<evidence type="ECO:0000256" key="1">
    <source>
        <dbReference type="ARBA" id="ARBA00023127"/>
    </source>
</evidence>
<feature type="domain" description="Cyclin-like" evidence="4">
    <location>
        <begin position="419"/>
        <end position="504"/>
    </location>
</feature>
<evidence type="ECO:0000256" key="3">
    <source>
        <dbReference type="SAM" id="MobiDB-lite"/>
    </source>
</evidence>
<name>A0A816YBZ8_9BILA</name>
<accession>A0A816YBZ8</accession>
<dbReference type="Proteomes" id="UP000663824">
    <property type="component" value="Unassembled WGS sequence"/>
</dbReference>
<evidence type="ECO:0008006" key="9">
    <source>
        <dbReference type="Google" id="ProtNLM"/>
    </source>
</evidence>
<dbReference type="Proteomes" id="UP000676336">
    <property type="component" value="Unassembled WGS sequence"/>
</dbReference>
<dbReference type="InterPro" id="IPR039361">
    <property type="entry name" value="Cyclin"/>
</dbReference>
<dbReference type="SUPFAM" id="SSF47954">
    <property type="entry name" value="Cyclin-like"/>
    <property type="match status" value="2"/>
</dbReference>
<dbReference type="InterPro" id="IPR006671">
    <property type="entry name" value="Cyclin_N"/>
</dbReference>
<dbReference type="EMBL" id="CAJOBI010019328">
    <property type="protein sequence ID" value="CAF4205849.1"/>
    <property type="molecule type" value="Genomic_DNA"/>
</dbReference>
<dbReference type="GO" id="GO:0044772">
    <property type="term" value="P:mitotic cell cycle phase transition"/>
    <property type="evidence" value="ECO:0007669"/>
    <property type="project" value="InterPro"/>
</dbReference>
<reference evidence="6" key="1">
    <citation type="submission" date="2021-02" db="EMBL/GenBank/DDBJ databases">
        <authorList>
            <person name="Nowell W R."/>
        </authorList>
    </citation>
    <scope>NUCLEOTIDE SEQUENCE</scope>
</reference>
<gene>
    <name evidence="6" type="ORF">MBJ925_LOCUS31970</name>
    <name evidence="7" type="ORF">SMN809_LOCUS22095</name>
</gene>
<dbReference type="InterPro" id="IPR036915">
    <property type="entry name" value="Cyclin-like_sf"/>
</dbReference>
<dbReference type="Gene3D" id="1.10.472.10">
    <property type="entry name" value="Cyclin-like"/>
    <property type="match status" value="2"/>
</dbReference>
<feature type="domain" description="Cyclin C-terminal" evidence="5">
    <location>
        <begin position="415"/>
        <end position="539"/>
    </location>
</feature>